<name>B0CE82_ACAM1</name>
<dbReference type="Proteomes" id="UP000000268">
    <property type="component" value="Chromosome"/>
</dbReference>
<feature type="transmembrane region" description="Helical" evidence="10">
    <location>
        <begin position="87"/>
        <end position="108"/>
    </location>
</feature>
<evidence type="ECO:0000256" key="7">
    <source>
        <dbReference type="ARBA" id="ARBA00022989"/>
    </source>
</evidence>
<evidence type="ECO:0000256" key="10">
    <source>
        <dbReference type="SAM" id="Phobius"/>
    </source>
</evidence>
<feature type="repeat" description="TPR" evidence="9">
    <location>
        <begin position="418"/>
        <end position="451"/>
    </location>
</feature>
<feature type="transmembrane region" description="Helical" evidence="10">
    <location>
        <begin position="7"/>
        <end position="30"/>
    </location>
</feature>
<dbReference type="Pfam" id="PF14559">
    <property type="entry name" value="TPR_19"/>
    <property type="match status" value="1"/>
</dbReference>
<dbReference type="InterPro" id="IPR008915">
    <property type="entry name" value="Peptidase_M50"/>
</dbReference>
<proteinExistence type="inferred from homology"/>
<dbReference type="SUPFAM" id="SSF48439">
    <property type="entry name" value="Protein prenylyltransferase"/>
    <property type="match status" value="1"/>
</dbReference>
<protein>
    <submittedName>
        <fullName evidence="12">Peptidase, M50 family</fullName>
    </submittedName>
</protein>
<dbReference type="InterPro" id="IPR044537">
    <property type="entry name" value="Rip2-like"/>
</dbReference>
<dbReference type="Pfam" id="PF13181">
    <property type="entry name" value="TPR_8"/>
    <property type="match status" value="1"/>
</dbReference>
<dbReference type="SMART" id="SM00028">
    <property type="entry name" value="TPR"/>
    <property type="match status" value="7"/>
</dbReference>
<dbReference type="InterPro" id="IPR050498">
    <property type="entry name" value="Ycf3"/>
</dbReference>
<dbReference type="Pfam" id="PF02163">
    <property type="entry name" value="Peptidase_M50"/>
    <property type="match status" value="1"/>
</dbReference>
<feature type="domain" description="Peptidase M50" evidence="11">
    <location>
        <begin position="9"/>
        <end position="188"/>
    </location>
</feature>
<dbReference type="GO" id="GO:0008237">
    <property type="term" value="F:metallopeptidase activity"/>
    <property type="evidence" value="ECO:0007669"/>
    <property type="project" value="InterPro"/>
</dbReference>
<dbReference type="AlphaFoldDB" id="B0CE82"/>
<dbReference type="Gene3D" id="1.25.40.10">
    <property type="entry name" value="Tetratricopeptide repeat domain"/>
    <property type="match status" value="4"/>
</dbReference>
<reference evidence="12 13" key="1">
    <citation type="journal article" date="2008" name="Proc. Natl. Acad. Sci. U.S.A.">
        <title>Niche adaptation and genome expansion in the chlorophyll d-producing cyanobacterium Acaryochloris marina.</title>
        <authorList>
            <person name="Swingley W.D."/>
            <person name="Chen M."/>
            <person name="Cheung P.C."/>
            <person name="Conrad A.L."/>
            <person name="Dejesa L.C."/>
            <person name="Hao J."/>
            <person name="Honchak B.M."/>
            <person name="Karbach L.E."/>
            <person name="Kurdoglu A."/>
            <person name="Lahiri S."/>
            <person name="Mastrian S.D."/>
            <person name="Miyashita H."/>
            <person name="Page L."/>
            <person name="Ramakrishna P."/>
            <person name="Satoh S."/>
            <person name="Sattley W.M."/>
            <person name="Shimada Y."/>
            <person name="Taylor H.L."/>
            <person name="Tomo T."/>
            <person name="Tsuchiya T."/>
            <person name="Wang Z.T."/>
            <person name="Raymond J."/>
            <person name="Mimuro M."/>
            <person name="Blankenship R.E."/>
            <person name="Touchman J.W."/>
        </authorList>
    </citation>
    <scope>NUCLEOTIDE SEQUENCE [LARGE SCALE GENOMIC DNA]</scope>
    <source>
        <strain evidence="13">MBIC 11017</strain>
    </source>
</reference>
<keyword evidence="13" id="KW-1185">Reference proteome</keyword>
<feature type="repeat" description="TPR" evidence="9">
    <location>
        <begin position="350"/>
        <end position="383"/>
    </location>
</feature>
<feature type="repeat" description="TPR" evidence="9">
    <location>
        <begin position="384"/>
        <end position="417"/>
    </location>
</feature>
<keyword evidence="7 10" id="KW-1133">Transmembrane helix</keyword>
<dbReference type="GO" id="GO:0006508">
    <property type="term" value="P:proteolysis"/>
    <property type="evidence" value="ECO:0007669"/>
    <property type="project" value="InterPro"/>
</dbReference>
<sequence length="556" mass="61949">MIVTLIVFLGWIVSVCLHEFGHAIIAYWGGDKTVKDKGYLTLNPLKYTDVSLSLVLPIVFLLIGGIPLPGGAVYINRSLIRNRWWDSAMSAAGPAATFMVALVLSVPFRLGNPLEAVETSLSLGTFELETLTTQDQLWLALAFLGMLEVAGAVLNLLPVPSLDGFGIIEPWLPPPLQQQVRKYSRYGFLVLFGLLWFVPAANAAFWGLVYGLSQQLGIPVLFSRMGYLVFRQWSWLPLVILVVTIAIGQRLNPRAQVRSNQRVDLQRAIANAESAVQANPNQPQYWYQKGQLLLADHQYEAAEAAFHQAIQLKPDADTWHSRGIALLFMQQYEHAIAAFDETLHLQSDQSLAWVHRGRAQRGLQRYEDEITDYEQALALDPENANIWCDHGLAHYHLGQYKAAIDSFDRAAYIDPSSWTAWYLKGLALMPQQQFERAIRCYDHALNLRADATQTWIAKGSALLQLQDFEGAIASYDQALSLEPENATAVYNKACTYSLQGQREKALEMLSQALNLDPKVSDLAASDVDLDPLRSEPAFQQLMAGYHSNSDGAMISG</sequence>
<dbReference type="OrthoDB" id="5477554at2"/>
<evidence type="ECO:0000313" key="12">
    <source>
        <dbReference type="EMBL" id="ABW25716.1"/>
    </source>
</evidence>
<keyword evidence="5" id="KW-0677">Repeat</keyword>
<comment type="cofactor">
    <cofactor evidence="1">
        <name>Zn(2+)</name>
        <dbReference type="ChEBI" id="CHEBI:29105"/>
    </cofactor>
</comment>
<accession>B0CE82</accession>
<keyword evidence="8 10" id="KW-0472">Membrane</keyword>
<evidence type="ECO:0000256" key="2">
    <source>
        <dbReference type="ARBA" id="ARBA00004141"/>
    </source>
</evidence>
<feature type="transmembrane region" description="Helical" evidence="10">
    <location>
        <begin position="50"/>
        <end position="75"/>
    </location>
</feature>
<feature type="transmembrane region" description="Helical" evidence="10">
    <location>
        <begin position="137"/>
        <end position="157"/>
    </location>
</feature>
<evidence type="ECO:0000256" key="5">
    <source>
        <dbReference type="ARBA" id="ARBA00022737"/>
    </source>
</evidence>
<dbReference type="PROSITE" id="PS50293">
    <property type="entry name" value="TPR_REGION"/>
    <property type="match status" value="1"/>
</dbReference>
<feature type="repeat" description="TPR" evidence="9">
    <location>
        <begin position="452"/>
        <end position="485"/>
    </location>
</feature>
<feature type="repeat" description="TPR" evidence="9">
    <location>
        <begin position="283"/>
        <end position="316"/>
    </location>
</feature>
<evidence type="ECO:0000256" key="9">
    <source>
        <dbReference type="PROSITE-ProRule" id="PRU00339"/>
    </source>
</evidence>
<dbReference type="HOGENOM" id="CLU_575822_0_0_3"/>
<dbReference type="Pfam" id="PF13432">
    <property type="entry name" value="TPR_16"/>
    <property type="match status" value="1"/>
</dbReference>
<dbReference type="CDD" id="cd06158">
    <property type="entry name" value="S2P-M50_like_1"/>
    <property type="match status" value="1"/>
</dbReference>
<feature type="transmembrane region" description="Helical" evidence="10">
    <location>
        <begin position="186"/>
        <end position="213"/>
    </location>
</feature>
<feature type="transmembrane region" description="Helical" evidence="10">
    <location>
        <begin position="233"/>
        <end position="252"/>
    </location>
</feature>
<dbReference type="eggNOG" id="COG1994">
    <property type="taxonomic scope" value="Bacteria"/>
</dbReference>
<evidence type="ECO:0000259" key="11">
    <source>
        <dbReference type="Pfam" id="PF02163"/>
    </source>
</evidence>
<dbReference type="EMBL" id="CP000828">
    <property type="protein sequence ID" value="ABW25716.1"/>
    <property type="molecule type" value="Genomic_DNA"/>
</dbReference>
<feature type="repeat" description="TPR" evidence="9">
    <location>
        <begin position="486"/>
        <end position="519"/>
    </location>
</feature>
<dbReference type="GO" id="GO:0016020">
    <property type="term" value="C:membrane"/>
    <property type="evidence" value="ECO:0007669"/>
    <property type="project" value="UniProtKB-SubCell"/>
</dbReference>
<dbReference type="KEGG" id="amr:AM1_0668"/>
<dbReference type="PANTHER" id="PTHR44858">
    <property type="entry name" value="TETRATRICOPEPTIDE REPEAT PROTEIN 6"/>
    <property type="match status" value="1"/>
</dbReference>
<dbReference type="STRING" id="329726.AM1_0668"/>
<keyword evidence="6 9" id="KW-0802">TPR repeat</keyword>
<evidence type="ECO:0000256" key="4">
    <source>
        <dbReference type="ARBA" id="ARBA00022692"/>
    </source>
</evidence>
<evidence type="ECO:0000313" key="13">
    <source>
        <dbReference type="Proteomes" id="UP000000268"/>
    </source>
</evidence>
<dbReference type="InterPro" id="IPR011990">
    <property type="entry name" value="TPR-like_helical_dom_sf"/>
</dbReference>
<evidence type="ECO:0000256" key="6">
    <source>
        <dbReference type="ARBA" id="ARBA00022803"/>
    </source>
</evidence>
<dbReference type="Pfam" id="PF13414">
    <property type="entry name" value="TPR_11"/>
    <property type="match status" value="1"/>
</dbReference>
<dbReference type="eggNOG" id="COG0457">
    <property type="taxonomic scope" value="Bacteria"/>
</dbReference>
<evidence type="ECO:0000256" key="1">
    <source>
        <dbReference type="ARBA" id="ARBA00001947"/>
    </source>
</evidence>
<evidence type="ECO:0000256" key="3">
    <source>
        <dbReference type="ARBA" id="ARBA00007931"/>
    </source>
</evidence>
<comment type="similarity">
    <text evidence="3">Belongs to the peptidase M50B family.</text>
</comment>
<evidence type="ECO:0000256" key="8">
    <source>
        <dbReference type="ARBA" id="ARBA00023136"/>
    </source>
</evidence>
<comment type="subcellular location">
    <subcellularLocation>
        <location evidence="2">Membrane</location>
        <topology evidence="2">Multi-pass membrane protein</topology>
    </subcellularLocation>
</comment>
<gene>
    <name evidence="12" type="ordered locus">AM1_0668</name>
</gene>
<dbReference type="InterPro" id="IPR019734">
    <property type="entry name" value="TPR_rpt"/>
</dbReference>
<dbReference type="PANTHER" id="PTHR44858:SF1">
    <property type="entry name" value="UDP-N-ACETYLGLUCOSAMINE--PEPTIDE N-ACETYLGLUCOSAMINYLTRANSFERASE SPINDLY-RELATED"/>
    <property type="match status" value="1"/>
</dbReference>
<keyword evidence="4 10" id="KW-0812">Transmembrane</keyword>
<dbReference type="RefSeq" id="WP_012161309.1">
    <property type="nucleotide sequence ID" value="NC_009925.1"/>
</dbReference>
<dbReference type="NCBIfam" id="NF047558">
    <property type="entry name" value="TPR_END_plus"/>
    <property type="match status" value="1"/>
</dbReference>
<dbReference type="PROSITE" id="PS50005">
    <property type="entry name" value="TPR"/>
    <property type="match status" value="6"/>
</dbReference>
<organism evidence="12 13">
    <name type="scientific">Acaryochloris marina (strain MBIC 11017)</name>
    <dbReference type="NCBI Taxonomy" id="329726"/>
    <lineage>
        <taxon>Bacteria</taxon>
        <taxon>Bacillati</taxon>
        <taxon>Cyanobacteriota</taxon>
        <taxon>Cyanophyceae</taxon>
        <taxon>Acaryochloridales</taxon>
        <taxon>Acaryochloridaceae</taxon>
        <taxon>Acaryochloris</taxon>
    </lineage>
</organism>